<keyword evidence="2" id="KW-0863">Zinc-finger</keyword>
<evidence type="ECO:0000256" key="3">
    <source>
        <dbReference type="ARBA" id="ARBA00022833"/>
    </source>
</evidence>
<feature type="domain" description="ZC3H15/TMA46 family C-terminal" evidence="5">
    <location>
        <begin position="171"/>
        <end position="252"/>
    </location>
</feature>
<organism evidence="6 7">
    <name type="scientific">Prorocentrum cordatum</name>
    <dbReference type="NCBI Taxonomy" id="2364126"/>
    <lineage>
        <taxon>Eukaryota</taxon>
        <taxon>Sar</taxon>
        <taxon>Alveolata</taxon>
        <taxon>Dinophyceae</taxon>
        <taxon>Prorocentrales</taxon>
        <taxon>Prorocentraceae</taxon>
        <taxon>Prorocentrum</taxon>
    </lineage>
</organism>
<feature type="region of interest" description="Disordered" evidence="4">
    <location>
        <begin position="201"/>
        <end position="230"/>
    </location>
</feature>
<feature type="compositionally biased region" description="Basic and acidic residues" evidence="4">
    <location>
        <begin position="249"/>
        <end position="265"/>
    </location>
</feature>
<feature type="region of interest" description="Disordered" evidence="4">
    <location>
        <begin position="242"/>
        <end position="331"/>
    </location>
</feature>
<accession>A0ABN9TSJ5</accession>
<proteinExistence type="predicted"/>
<keyword evidence="1" id="KW-0479">Metal-binding</keyword>
<protein>
    <recommendedName>
        <fullName evidence="5">ZC3H15/TMA46 family C-terminal domain-containing protein</fullName>
    </recommendedName>
</protein>
<evidence type="ECO:0000256" key="2">
    <source>
        <dbReference type="ARBA" id="ARBA00022771"/>
    </source>
</evidence>
<dbReference type="EMBL" id="CAUYUJ010014994">
    <property type="protein sequence ID" value="CAK0848627.1"/>
    <property type="molecule type" value="Genomic_DNA"/>
</dbReference>
<feature type="region of interest" description="Disordered" evidence="4">
    <location>
        <begin position="1"/>
        <end position="37"/>
    </location>
</feature>
<reference evidence="6" key="1">
    <citation type="submission" date="2023-10" db="EMBL/GenBank/DDBJ databases">
        <authorList>
            <person name="Chen Y."/>
            <person name="Shah S."/>
            <person name="Dougan E. K."/>
            <person name="Thang M."/>
            <person name="Chan C."/>
        </authorList>
    </citation>
    <scope>NUCLEOTIDE SEQUENCE [LARGE SCALE GENOMIC DNA]</scope>
</reference>
<keyword evidence="3" id="KW-0862">Zinc</keyword>
<keyword evidence="7" id="KW-1185">Reference proteome</keyword>
<evidence type="ECO:0000256" key="1">
    <source>
        <dbReference type="ARBA" id="ARBA00022723"/>
    </source>
</evidence>
<feature type="compositionally biased region" description="Basic and acidic residues" evidence="4">
    <location>
        <begin position="28"/>
        <end position="37"/>
    </location>
</feature>
<dbReference type="InterPro" id="IPR032378">
    <property type="entry name" value="ZC3H15/TMA46_C"/>
</dbReference>
<dbReference type="PANTHER" id="PTHR12681:SF0">
    <property type="entry name" value="ZINC FINGER CCCH DOMAIN-CONTAINING PROTEIN 15"/>
    <property type="match status" value="1"/>
</dbReference>
<gene>
    <name evidence="6" type="ORF">PCOR1329_LOCUS41519</name>
</gene>
<evidence type="ECO:0000256" key="4">
    <source>
        <dbReference type="SAM" id="MobiDB-lite"/>
    </source>
</evidence>
<sequence>MGLAAQMFHKAPTTGEPDTLQEPSPGRPTEEQKEKELQHKALMASMFNKQVDKKGRAFDPVAKKKAKEAEEEALAAGKKLKEEVVKAIIEGIANTIRLTDPKKGIRMSELGGHPIMHALKEKHANEFKTIQLLLFIKAQKNVFWIDDEDSTNPTLRCKEDVDAETAPDERSIEEIIEERRQRLGPGGTPVTKETFKAWKEKRDAERAAKEEQQRTEAKKSGGKTAVGMSGRDLFTYDASLFVDDDDAVDEKAYADRVEGPLSDREREDEDEESDDDSVEDAAEEGGARGSGDGAPGAPSSSARQEGDAAPIDADVFLEEGQGPRDPEDEES</sequence>
<dbReference type="Pfam" id="PF16543">
    <property type="entry name" value="DFRP_C"/>
    <property type="match status" value="1"/>
</dbReference>
<evidence type="ECO:0000259" key="5">
    <source>
        <dbReference type="Pfam" id="PF16543"/>
    </source>
</evidence>
<dbReference type="Gene3D" id="6.20.400.10">
    <property type="match status" value="1"/>
</dbReference>
<feature type="compositionally biased region" description="Acidic residues" evidence="4">
    <location>
        <begin position="266"/>
        <end position="283"/>
    </location>
</feature>
<dbReference type="PANTHER" id="PTHR12681">
    <property type="entry name" value="ZINC FINGER-CONTAINING PROTEIN P48ZNF"/>
    <property type="match status" value="1"/>
</dbReference>
<name>A0ABN9TSJ5_9DINO</name>
<evidence type="ECO:0000313" key="6">
    <source>
        <dbReference type="EMBL" id="CAK0848627.1"/>
    </source>
</evidence>
<feature type="compositionally biased region" description="Basic and acidic residues" evidence="4">
    <location>
        <begin position="201"/>
        <end position="219"/>
    </location>
</feature>
<evidence type="ECO:0000313" key="7">
    <source>
        <dbReference type="Proteomes" id="UP001189429"/>
    </source>
</evidence>
<comment type="caution">
    <text evidence="6">The sequence shown here is derived from an EMBL/GenBank/DDBJ whole genome shotgun (WGS) entry which is preliminary data.</text>
</comment>
<dbReference type="Proteomes" id="UP001189429">
    <property type="component" value="Unassembled WGS sequence"/>
</dbReference>